<dbReference type="InterPro" id="IPR017923">
    <property type="entry name" value="TFIIS_N"/>
</dbReference>
<dbReference type="AlphaFoldDB" id="A0A067FDA8"/>
<dbReference type="Gene3D" id="1.20.930.10">
    <property type="entry name" value="Conserved domain common to transcription factors TFIIS, elongin A, CRSP70"/>
    <property type="match status" value="1"/>
</dbReference>
<gene>
    <name evidence="3" type="ORF">CISIN_1g0171452mg</name>
</gene>
<dbReference type="PROSITE" id="PS51319">
    <property type="entry name" value="TFIIS_N"/>
    <property type="match status" value="1"/>
</dbReference>
<feature type="domain" description="TFIIS N-terminal" evidence="2">
    <location>
        <begin position="10"/>
        <end position="55"/>
    </location>
</feature>
<keyword evidence="1" id="KW-0539">Nucleus</keyword>
<keyword evidence="4" id="KW-1185">Reference proteome</keyword>
<sequence length="55" mass="5844">MEQELVELFDAAKKAADSAAIDGVSSGGPEVSRCVDALKRLKSFPVTYDVLVSTQ</sequence>
<evidence type="ECO:0000313" key="3">
    <source>
        <dbReference type="EMBL" id="KDO64120.1"/>
    </source>
</evidence>
<protein>
    <recommendedName>
        <fullName evidence="2">TFIIS N-terminal domain-containing protein</fullName>
    </recommendedName>
</protein>
<reference evidence="3 4" key="1">
    <citation type="submission" date="2014-04" db="EMBL/GenBank/DDBJ databases">
        <authorList>
            <consortium name="International Citrus Genome Consortium"/>
            <person name="Gmitter F."/>
            <person name="Chen C."/>
            <person name="Farmerie W."/>
            <person name="Harkins T."/>
            <person name="Desany B."/>
            <person name="Mohiuddin M."/>
            <person name="Kodira C."/>
            <person name="Borodovsky M."/>
            <person name="Lomsadze A."/>
            <person name="Burns P."/>
            <person name="Jenkins J."/>
            <person name="Prochnik S."/>
            <person name="Shu S."/>
            <person name="Chapman J."/>
            <person name="Pitluck S."/>
            <person name="Schmutz J."/>
            <person name="Rokhsar D."/>
        </authorList>
    </citation>
    <scope>NUCLEOTIDE SEQUENCE</scope>
</reference>
<evidence type="ECO:0000259" key="2">
    <source>
        <dbReference type="PROSITE" id="PS51319"/>
    </source>
</evidence>
<organism evidence="3 4">
    <name type="scientific">Citrus sinensis</name>
    <name type="common">Sweet orange</name>
    <name type="synonym">Citrus aurantium var. sinensis</name>
    <dbReference type="NCBI Taxonomy" id="2711"/>
    <lineage>
        <taxon>Eukaryota</taxon>
        <taxon>Viridiplantae</taxon>
        <taxon>Streptophyta</taxon>
        <taxon>Embryophyta</taxon>
        <taxon>Tracheophyta</taxon>
        <taxon>Spermatophyta</taxon>
        <taxon>Magnoliopsida</taxon>
        <taxon>eudicotyledons</taxon>
        <taxon>Gunneridae</taxon>
        <taxon>Pentapetalae</taxon>
        <taxon>rosids</taxon>
        <taxon>malvids</taxon>
        <taxon>Sapindales</taxon>
        <taxon>Rutaceae</taxon>
        <taxon>Aurantioideae</taxon>
        <taxon>Citrus</taxon>
    </lineage>
</organism>
<dbReference type="SUPFAM" id="SSF47676">
    <property type="entry name" value="Conserved domain common to transcription factors TFIIS, elongin A, CRSP70"/>
    <property type="match status" value="1"/>
</dbReference>
<dbReference type="InterPro" id="IPR035441">
    <property type="entry name" value="TFIIS/LEDGF_dom_sf"/>
</dbReference>
<dbReference type="GO" id="GO:0005634">
    <property type="term" value="C:nucleus"/>
    <property type="evidence" value="ECO:0007669"/>
    <property type="project" value="UniProtKB-SubCell"/>
</dbReference>
<dbReference type="Proteomes" id="UP000027120">
    <property type="component" value="Unassembled WGS sequence"/>
</dbReference>
<comment type="subcellular location">
    <subcellularLocation>
        <location evidence="1">Nucleus</location>
    </subcellularLocation>
</comment>
<dbReference type="EMBL" id="KK784908">
    <property type="protein sequence ID" value="KDO64120.1"/>
    <property type="molecule type" value="Genomic_DNA"/>
</dbReference>
<feature type="non-terminal residue" evidence="3">
    <location>
        <position position="55"/>
    </location>
</feature>
<accession>A0A067FDA8</accession>
<dbReference type="STRING" id="2711.A0A067FDA8"/>
<evidence type="ECO:0000313" key="4">
    <source>
        <dbReference type="Proteomes" id="UP000027120"/>
    </source>
</evidence>
<evidence type="ECO:0000256" key="1">
    <source>
        <dbReference type="PROSITE-ProRule" id="PRU00649"/>
    </source>
</evidence>
<name>A0A067FDA8_CITSI</name>
<proteinExistence type="predicted"/>